<dbReference type="PROSITE" id="PS50157">
    <property type="entry name" value="ZINC_FINGER_C2H2_2"/>
    <property type="match status" value="6"/>
</dbReference>
<dbReference type="EMBL" id="CAJGYM010000001">
    <property type="protein sequence ID" value="CAD6184729.1"/>
    <property type="molecule type" value="Genomic_DNA"/>
</dbReference>
<reference evidence="9" key="1">
    <citation type="submission" date="2020-10" db="EMBL/GenBank/DDBJ databases">
        <authorList>
            <person name="Kikuchi T."/>
        </authorList>
    </citation>
    <scope>NUCLEOTIDE SEQUENCE</scope>
    <source>
        <strain evidence="9">NKZ352</strain>
    </source>
</reference>
<gene>
    <name evidence="9" type="ORF">CAUJ_LOCUS648</name>
</gene>
<evidence type="ECO:0000256" key="7">
    <source>
        <dbReference type="PROSITE-ProRule" id="PRU00042"/>
    </source>
</evidence>
<protein>
    <recommendedName>
        <fullName evidence="8">C2H2-type domain-containing protein</fullName>
    </recommendedName>
</protein>
<evidence type="ECO:0000256" key="4">
    <source>
        <dbReference type="ARBA" id="ARBA00022771"/>
    </source>
</evidence>
<keyword evidence="5" id="KW-0862">Zinc</keyword>
<dbReference type="FunFam" id="3.30.160.60:FF:002343">
    <property type="entry name" value="Zinc finger protein 33A"/>
    <property type="match status" value="1"/>
</dbReference>
<dbReference type="FunFam" id="3.30.160.60:FF:000870">
    <property type="entry name" value="zinc finger protein 197 isoform X1"/>
    <property type="match status" value="1"/>
</dbReference>
<feature type="domain" description="C2H2-type" evidence="8">
    <location>
        <begin position="100"/>
        <end position="127"/>
    </location>
</feature>
<dbReference type="Pfam" id="PF13894">
    <property type="entry name" value="zf-C2H2_4"/>
    <property type="match status" value="1"/>
</dbReference>
<dbReference type="PANTHER" id="PTHR24394">
    <property type="entry name" value="ZINC FINGER PROTEIN"/>
    <property type="match status" value="1"/>
</dbReference>
<dbReference type="Proteomes" id="UP000835052">
    <property type="component" value="Unassembled WGS sequence"/>
</dbReference>
<comment type="subcellular location">
    <subcellularLocation>
        <location evidence="1">Nucleus</location>
    </subcellularLocation>
</comment>
<feature type="domain" description="C2H2-type" evidence="8">
    <location>
        <begin position="432"/>
        <end position="459"/>
    </location>
</feature>
<keyword evidence="4 7" id="KW-0863">Zinc-finger</keyword>
<feature type="domain" description="C2H2-type" evidence="8">
    <location>
        <begin position="128"/>
        <end position="155"/>
    </location>
</feature>
<dbReference type="GO" id="GO:0000981">
    <property type="term" value="F:DNA-binding transcription factor activity, RNA polymerase II-specific"/>
    <property type="evidence" value="ECO:0007669"/>
    <property type="project" value="TreeGrafter"/>
</dbReference>
<keyword evidence="10" id="KW-1185">Reference proteome</keyword>
<dbReference type="InterPro" id="IPR013087">
    <property type="entry name" value="Znf_C2H2_type"/>
</dbReference>
<evidence type="ECO:0000313" key="9">
    <source>
        <dbReference type="EMBL" id="CAD6184729.1"/>
    </source>
</evidence>
<evidence type="ECO:0000256" key="5">
    <source>
        <dbReference type="ARBA" id="ARBA00022833"/>
    </source>
</evidence>
<keyword evidence="3" id="KW-0677">Repeat</keyword>
<comment type="caution">
    <text evidence="9">The sequence shown here is derived from an EMBL/GenBank/DDBJ whole genome shotgun (WGS) entry which is preliminary data.</text>
</comment>
<dbReference type="GO" id="GO:0005634">
    <property type="term" value="C:nucleus"/>
    <property type="evidence" value="ECO:0007669"/>
    <property type="project" value="UniProtKB-SubCell"/>
</dbReference>
<evidence type="ECO:0000259" key="8">
    <source>
        <dbReference type="PROSITE" id="PS50157"/>
    </source>
</evidence>
<dbReference type="GO" id="GO:0008270">
    <property type="term" value="F:zinc ion binding"/>
    <property type="evidence" value="ECO:0007669"/>
    <property type="project" value="UniProtKB-KW"/>
</dbReference>
<feature type="domain" description="C2H2-type" evidence="8">
    <location>
        <begin position="460"/>
        <end position="487"/>
    </location>
</feature>
<keyword evidence="2" id="KW-0479">Metal-binding</keyword>
<dbReference type="InterPro" id="IPR036236">
    <property type="entry name" value="Znf_C2H2_sf"/>
</dbReference>
<dbReference type="SMART" id="SM00355">
    <property type="entry name" value="ZnF_C2H2"/>
    <property type="match status" value="8"/>
</dbReference>
<evidence type="ECO:0000256" key="1">
    <source>
        <dbReference type="ARBA" id="ARBA00004123"/>
    </source>
</evidence>
<evidence type="ECO:0000313" key="10">
    <source>
        <dbReference type="Proteomes" id="UP000835052"/>
    </source>
</evidence>
<feature type="domain" description="C2H2-type" evidence="8">
    <location>
        <begin position="488"/>
        <end position="518"/>
    </location>
</feature>
<dbReference type="FunFam" id="3.30.160.60:FF:002869">
    <property type="entry name" value="Comb gap splice variant cg14"/>
    <property type="match status" value="1"/>
</dbReference>
<dbReference type="AlphaFoldDB" id="A0A8S1GNE6"/>
<evidence type="ECO:0000256" key="2">
    <source>
        <dbReference type="ARBA" id="ARBA00022723"/>
    </source>
</evidence>
<feature type="domain" description="C2H2-type" evidence="8">
    <location>
        <begin position="72"/>
        <end position="99"/>
    </location>
</feature>
<keyword evidence="6" id="KW-0539">Nucleus</keyword>
<accession>A0A8S1GNE6</accession>
<evidence type="ECO:0000256" key="3">
    <source>
        <dbReference type="ARBA" id="ARBA00022737"/>
    </source>
</evidence>
<proteinExistence type="predicted"/>
<organism evidence="9 10">
    <name type="scientific">Caenorhabditis auriculariae</name>
    <dbReference type="NCBI Taxonomy" id="2777116"/>
    <lineage>
        <taxon>Eukaryota</taxon>
        <taxon>Metazoa</taxon>
        <taxon>Ecdysozoa</taxon>
        <taxon>Nematoda</taxon>
        <taxon>Chromadorea</taxon>
        <taxon>Rhabditida</taxon>
        <taxon>Rhabditina</taxon>
        <taxon>Rhabditomorpha</taxon>
        <taxon>Rhabditoidea</taxon>
        <taxon>Rhabditidae</taxon>
        <taxon>Peloderinae</taxon>
        <taxon>Caenorhabditis</taxon>
    </lineage>
</organism>
<evidence type="ECO:0000256" key="6">
    <source>
        <dbReference type="ARBA" id="ARBA00023242"/>
    </source>
</evidence>
<dbReference type="Gene3D" id="3.30.160.60">
    <property type="entry name" value="Classic Zinc Finger"/>
    <property type="match status" value="6"/>
</dbReference>
<dbReference type="SUPFAM" id="SSF57667">
    <property type="entry name" value="beta-beta-alpha zinc fingers"/>
    <property type="match status" value="4"/>
</dbReference>
<dbReference type="OrthoDB" id="3437960at2759"/>
<dbReference type="PANTHER" id="PTHR24394:SF29">
    <property type="entry name" value="MYONEURIN"/>
    <property type="match status" value="1"/>
</dbReference>
<name>A0A8S1GNE6_9PELO</name>
<sequence length="594" mass="69335">MDNIQPSSSGKYEFEEQLEEEKPLRVFTYRPVQRKVVVKQSSVVKQSPVVKQVQEPPVRQYKMVRRHPAKVLYCDICDKEFKYPSKIAEHMRKHTGERPFRCRLCGMTFAQQHCLKTHERLHKGERPFQCNFCSKSFSSDRYLKDHVKMHMQEEKSSPPGQQQNFKEEIRDQSDIMQLETLHPDRVNEMQQFYLCPIPNCGTQSVDEREIEQHILMVHPEESTWQVYDSQNGNQFDNHFEYIHYDDRPSEFDANEVPVDILEVEDGNQDDSKQNFNPPMHQIHPETMYYTQAEYVPPPTKEVEIHTSGGVLTEQMIYAQPNHTALIGQLLMEDTTYLEMNDEQDEERVRVLVNTDPSRKNANYKTIAEVEVEASMLEMVAPTRHLQMATIGPKTKKKRVKEPKNLDWIIDAVAKGVDVDSASPHRRKLPQIHKCEYCGKIDKYPSKIKAHMRVHTGEKPFKCEICGMCFAQRTPMRLHLRRHLDQKPYLCIVDGCGERFVSGALLNVHVHAKHFMTKKYVCIKGCGRFFASAKNQRNHEERCFYSANNAVLDQFLSSDEEFQEEEEDLDELGFNASEPIVESTGMFFRWTCLST</sequence>
<dbReference type="PROSITE" id="PS00028">
    <property type="entry name" value="ZINC_FINGER_C2H2_1"/>
    <property type="match status" value="5"/>
</dbReference>
<dbReference type="Pfam" id="PF00096">
    <property type="entry name" value="zf-C2H2"/>
    <property type="match status" value="2"/>
</dbReference>